<dbReference type="PIRSF" id="PIRSF000722">
    <property type="entry name" value="Acetate_prop_kin"/>
    <property type="match status" value="1"/>
</dbReference>
<evidence type="ECO:0000313" key="9">
    <source>
        <dbReference type="Proteomes" id="UP000261812"/>
    </source>
</evidence>
<comment type="pathway">
    <text evidence="6">Metabolic intermediate biosynthesis; acetyl-CoA biosynthesis; acetyl-CoA from acetate: step 1/2.</text>
</comment>
<dbReference type="SUPFAM" id="SSF53067">
    <property type="entry name" value="Actin-like ATPase domain"/>
    <property type="match status" value="2"/>
</dbReference>
<feature type="binding site" evidence="6">
    <location>
        <position position="397"/>
    </location>
    <ligand>
        <name>Mg(2+)</name>
        <dbReference type="ChEBI" id="CHEBI:18420"/>
    </ligand>
</feature>
<dbReference type="Proteomes" id="UP000261812">
    <property type="component" value="Chromosome"/>
</dbReference>
<evidence type="ECO:0000256" key="6">
    <source>
        <dbReference type="HAMAP-Rule" id="MF_00020"/>
    </source>
</evidence>
<keyword evidence="6" id="KW-0963">Cytoplasm</keyword>
<dbReference type="PROSITE" id="PS01075">
    <property type="entry name" value="ACETATE_KINASE_1"/>
    <property type="match status" value="1"/>
</dbReference>
<dbReference type="Gene3D" id="3.30.420.40">
    <property type="match status" value="2"/>
</dbReference>
<evidence type="ECO:0000256" key="7">
    <source>
        <dbReference type="RuleBase" id="RU003835"/>
    </source>
</evidence>
<dbReference type="RefSeq" id="WP_181494681.1">
    <property type="nucleotide sequence ID" value="NZ_CP032152.1"/>
</dbReference>
<accession>A0A7D6IN16</accession>
<dbReference type="Pfam" id="PF00871">
    <property type="entry name" value="Acetate_kinase"/>
    <property type="match status" value="1"/>
</dbReference>
<dbReference type="InterPro" id="IPR000890">
    <property type="entry name" value="Aliphatic_acid_kin_short-chain"/>
</dbReference>
<feature type="site" description="Transition state stabilizer" evidence="6">
    <location>
        <position position="194"/>
    </location>
</feature>
<dbReference type="HAMAP" id="MF_00020">
    <property type="entry name" value="Acetate_kinase"/>
    <property type="match status" value="1"/>
</dbReference>
<protein>
    <recommendedName>
        <fullName evidence="6">Acetate kinase</fullName>
        <ecNumber evidence="6">2.7.2.1</ecNumber>
    </recommendedName>
    <alternativeName>
        <fullName evidence="6">Acetokinase</fullName>
    </alternativeName>
</protein>
<comment type="subunit">
    <text evidence="6">Homodimer.</text>
</comment>
<comment type="catalytic activity">
    <reaction evidence="6">
        <text>acetate + ATP = acetyl phosphate + ADP</text>
        <dbReference type="Rhea" id="RHEA:11352"/>
        <dbReference type="ChEBI" id="CHEBI:22191"/>
        <dbReference type="ChEBI" id="CHEBI:30089"/>
        <dbReference type="ChEBI" id="CHEBI:30616"/>
        <dbReference type="ChEBI" id="CHEBI:456216"/>
        <dbReference type="EC" id="2.7.2.1"/>
    </reaction>
</comment>
<keyword evidence="9" id="KW-1185">Reference proteome</keyword>
<feature type="site" description="Transition state stabilizer" evidence="6">
    <location>
        <position position="255"/>
    </location>
</feature>
<evidence type="ECO:0000256" key="5">
    <source>
        <dbReference type="ARBA" id="ARBA00022840"/>
    </source>
</evidence>
<keyword evidence="6" id="KW-0479">Metal-binding</keyword>
<evidence type="ECO:0000313" key="8">
    <source>
        <dbReference type="EMBL" id="QLL29311.1"/>
    </source>
</evidence>
<proteinExistence type="inferred from homology"/>
<dbReference type="CDD" id="cd24010">
    <property type="entry name" value="ASKHA_NBD_AcK_PK"/>
    <property type="match status" value="1"/>
</dbReference>
<dbReference type="GO" id="GO:0005524">
    <property type="term" value="F:ATP binding"/>
    <property type="evidence" value="ECO:0007669"/>
    <property type="project" value="UniProtKB-KW"/>
</dbReference>
<dbReference type="PANTHER" id="PTHR21060:SF15">
    <property type="entry name" value="ACETATE KINASE-RELATED"/>
    <property type="match status" value="1"/>
</dbReference>
<feature type="active site" description="Proton donor/acceptor" evidence="6">
    <location>
        <position position="163"/>
    </location>
</feature>
<dbReference type="EC" id="2.7.2.1" evidence="6"/>
<comment type="cofactor">
    <cofactor evidence="6">
        <name>Mg(2+)</name>
        <dbReference type="ChEBI" id="CHEBI:18420"/>
    </cofactor>
    <cofactor evidence="6">
        <name>Mn(2+)</name>
        <dbReference type="ChEBI" id="CHEBI:29035"/>
    </cofactor>
    <text evidence="6">Mg(2+). Can also accept Mn(2+).</text>
</comment>
<dbReference type="InterPro" id="IPR004372">
    <property type="entry name" value="Ac/propionate_kinase"/>
</dbReference>
<sequence length="409" mass="43733">MITVLVLNAGSSSLKACLYRLAPEMAATAATPPAPLWQGLLDWGQNPTVARLKVTTANQRYEANLTHPKGGIAALQDWLKTLLDTLTSNPTTILKSLAEITMIGHRVVHGGSRYQAAVRVDAQVKAAITEFSEYAPLHNPANLLGMELMAEICPQTPQVAVFDTAFHAQLPAVARTYAIPYELTTAGIQRYGFHGISHQYVSERAATLLQRPLVALRLITCHLGNGCSLTAVKGGVSVETTMGFTPTAGVMMGTRCGDIDPGILLYLLRRGKTVEELDRLVNRQSGLLGVSGVSNDLRQILAAIDQGNAQAQLAYDCFIYSLQRGIASLLPALGSLDALVFTAGIGENAAGVRRDVCRGLGWLGIELDSAANEKGKGDRDIALPTAAVRVLVIQTQEDWAIARACIQLL</sequence>
<dbReference type="GO" id="GO:0006083">
    <property type="term" value="P:acetate metabolic process"/>
    <property type="evidence" value="ECO:0007669"/>
    <property type="project" value="TreeGrafter"/>
</dbReference>
<name>A0A7D6IN16_9CYAN</name>
<comment type="similarity">
    <text evidence="1 6 7">Belongs to the acetokinase family.</text>
</comment>
<dbReference type="KEGG" id="tsq:D3A95_08880"/>
<dbReference type="InterPro" id="IPR023865">
    <property type="entry name" value="Aliphatic_acid_kinase_CS"/>
</dbReference>
<comment type="function">
    <text evidence="6">Catalyzes the formation of acetyl phosphate from acetate and ATP. Can also catalyze the reverse reaction.</text>
</comment>
<evidence type="ECO:0000256" key="4">
    <source>
        <dbReference type="ARBA" id="ARBA00022777"/>
    </source>
</evidence>
<dbReference type="PRINTS" id="PR00471">
    <property type="entry name" value="ACETATEKNASE"/>
</dbReference>
<feature type="binding site" evidence="6">
    <location>
        <position position="15"/>
    </location>
    <ligand>
        <name>ATP</name>
        <dbReference type="ChEBI" id="CHEBI:30616"/>
    </ligand>
</feature>
<evidence type="ECO:0000256" key="1">
    <source>
        <dbReference type="ARBA" id="ARBA00008748"/>
    </source>
</evidence>
<dbReference type="GO" id="GO:0005737">
    <property type="term" value="C:cytoplasm"/>
    <property type="evidence" value="ECO:0007669"/>
    <property type="project" value="UniProtKB-SubCell"/>
</dbReference>
<dbReference type="AlphaFoldDB" id="A0A7D6IN16"/>
<dbReference type="InterPro" id="IPR043129">
    <property type="entry name" value="ATPase_NBD"/>
</dbReference>
<keyword evidence="3 6" id="KW-0547">Nucleotide-binding</keyword>
<dbReference type="GO" id="GO:0008776">
    <property type="term" value="F:acetate kinase activity"/>
    <property type="evidence" value="ECO:0007669"/>
    <property type="project" value="UniProtKB-UniRule"/>
</dbReference>
<dbReference type="PANTHER" id="PTHR21060">
    <property type="entry name" value="ACETATE KINASE"/>
    <property type="match status" value="1"/>
</dbReference>
<dbReference type="GO" id="GO:0000287">
    <property type="term" value="F:magnesium ion binding"/>
    <property type="evidence" value="ECO:0007669"/>
    <property type="project" value="UniProtKB-UniRule"/>
</dbReference>
<evidence type="ECO:0000256" key="2">
    <source>
        <dbReference type="ARBA" id="ARBA00022679"/>
    </source>
</evidence>
<comment type="subcellular location">
    <subcellularLocation>
        <location evidence="6">Cytoplasm</location>
    </subcellularLocation>
</comment>
<keyword evidence="5 6" id="KW-0067">ATP-binding</keyword>
<feature type="binding site" evidence="6">
    <location>
        <begin position="344"/>
        <end position="348"/>
    </location>
    <ligand>
        <name>ATP</name>
        <dbReference type="ChEBI" id="CHEBI:30616"/>
    </ligand>
</feature>
<dbReference type="GO" id="GO:0006085">
    <property type="term" value="P:acetyl-CoA biosynthetic process"/>
    <property type="evidence" value="ECO:0007669"/>
    <property type="project" value="UniProtKB-UniRule"/>
</dbReference>
<keyword evidence="2 6" id="KW-0808">Transferase</keyword>
<dbReference type="PROSITE" id="PS01076">
    <property type="entry name" value="ACETATE_KINASE_2"/>
    <property type="match status" value="1"/>
</dbReference>
<feature type="binding site" evidence="6">
    <location>
        <position position="106"/>
    </location>
    <ligand>
        <name>substrate</name>
    </ligand>
</feature>
<organism evidence="8 9">
    <name type="scientific">Thermosynechococcus sichuanensis E542</name>
    <dbReference type="NCBI Taxonomy" id="2016101"/>
    <lineage>
        <taxon>Bacteria</taxon>
        <taxon>Bacillati</taxon>
        <taxon>Cyanobacteriota</taxon>
        <taxon>Cyanophyceae</taxon>
        <taxon>Acaryochloridales</taxon>
        <taxon>Thermosynechococcaceae</taxon>
        <taxon>Thermosynechococcus</taxon>
        <taxon>Thermosynechococcus sichuanensis</taxon>
    </lineage>
</organism>
<evidence type="ECO:0000256" key="3">
    <source>
        <dbReference type="ARBA" id="ARBA00022741"/>
    </source>
</evidence>
<dbReference type="NCBIfam" id="TIGR00016">
    <property type="entry name" value="ackA"/>
    <property type="match status" value="1"/>
</dbReference>
<dbReference type="UniPathway" id="UPA00340">
    <property type="reaction ID" value="UER00458"/>
</dbReference>
<feature type="binding site" evidence="6">
    <location>
        <position position="8"/>
    </location>
    <ligand>
        <name>Mg(2+)</name>
        <dbReference type="ChEBI" id="CHEBI:18420"/>
    </ligand>
</feature>
<dbReference type="EMBL" id="CP032152">
    <property type="protein sequence ID" value="QLL29311.1"/>
    <property type="molecule type" value="Genomic_DNA"/>
</dbReference>
<keyword evidence="6" id="KW-0460">Magnesium</keyword>
<gene>
    <name evidence="6" type="primary">ackA</name>
    <name evidence="8" type="ORF">D3A95_08880</name>
</gene>
<keyword evidence="4 6" id="KW-0418">Kinase</keyword>
<feature type="binding site" evidence="6">
    <location>
        <begin position="222"/>
        <end position="226"/>
    </location>
    <ligand>
        <name>ATP</name>
        <dbReference type="ChEBI" id="CHEBI:30616"/>
    </ligand>
</feature>
<feature type="binding site" evidence="6">
    <location>
        <begin position="296"/>
        <end position="298"/>
    </location>
    <ligand>
        <name>ATP</name>
        <dbReference type="ChEBI" id="CHEBI:30616"/>
    </ligand>
</feature>
<reference evidence="9" key="1">
    <citation type="submission" date="2018-09" db="EMBL/GenBank/DDBJ databases">
        <title>Complete genome sequence of thermophilic cyanobacteria strain Thermosynechococcus elongatus PKUAC-SCTE542.</title>
        <authorList>
            <person name="Liang Y."/>
            <person name="Tang J."/>
            <person name="Daroch M."/>
        </authorList>
    </citation>
    <scope>NUCLEOTIDE SEQUENCE [LARGE SCALE GENOMIC DNA]</scope>
    <source>
        <strain evidence="9">E542</strain>
    </source>
</reference>